<dbReference type="PANTHER" id="PTHR22916:SF3">
    <property type="entry name" value="UDP-GLCNAC:BETAGAL BETA-1,3-N-ACETYLGLUCOSAMINYLTRANSFERASE-LIKE PROTEIN 1"/>
    <property type="match status" value="1"/>
</dbReference>
<keyword evidence="3" id="KW-0328">Glycosyltransferase</keyword>
<evidence type="ECO:0000313" key="6">
    <source>
        <dbReference type="Proteomes" id="UP001221519"/>
    </source>
</evidence>
<gene>
    <name evidence="3" type="ORF">PUW23_20620</name>
    <name evidence="4" type="ORF">PUW25_20510</name>
</gene>
<comment type="similarity">
    <text evidence="1">Belongs to the glycosyltransferase 2 family.</text>
</comment>
<keyword evidence="6" id="KW-1185">Reference proteome</keyword>
<organism evidence="3 5">
    <name type="scientific">Paenibacillus urinalis</name>
    <dbReference type="NCBI Taxonomy" id="521520"/>
    <lineage>
        <taxon>Bacteria</taxon>
        <taxon>Bacillati</taxon>
        <taxon>Bacillota</taxon>
        <taxon>Bacilli</taxon>
        <taxon>Bacillales</taxon>
        <taxon>Paenibacillaceae</taxon>
        <taxon>Paenibacillus</taxon>
    </lineage>
</organism>
<dbReference type="Proteomes" id="UP001220962">
    <property type="component" value="Chromosome"/>
</dbReference>
<evidence type="ECO:0000259" key="2">
    <source>
        <dbReference type="Pfam" id="PF00535"/>
    </source>
</evidence>
<dbReference type="RefSeq" id="WP_047913619.1">
    <property type="nucleotide sequence ID" value="NZ_CP118101.1"/>
</dbReference>
<dbReference type="PANTHER" id="PTHR22916">
    <property type="entry name" value="GLYCOSYLTRANSFERASE"/>
    <property type="match status" value="1"/>
</dbReference>
<evidence type="ECO:0000313" key="4">
    <source>
        <dbReference type="EMBL" id="WDI01602.1"/>
    </source>
</evidence>
<sequence length="234" mass="26868">MRAELPRVSIVIPVYNCRYVHEAIESALNQTYPNVEVIVVDDGSTVHKELVTPYLDQIRYIPKINGGTATALNTGIVHATGDYFAWLSSDDVFVPQKVELQLDFMLRRNLSFSHSAYSYINHLSEEIGEVYPELGTRAEMVETLLIGCPINGCTVMLDMKVFEKVGLFSPVFRYANDYEMWLRILPHYDLDIINKPLVHYRVHDDMGTFKHHEAIENEKQIIQALHRTSLRSLI</sequence>
<dbReference type="Pfam" id="PF00535">
    <property type="entry name" value="Glycos_transf_2"/>
    <property type="match status" value="1"/>
</dbReference>
<dbReference type="SUPFAM" id="SSF53448">
    <property type="entry name" value="Nucleotide-diphospho-sugar transferases"/>
    <property type="match status" value="1"/>
</dbReference>
<name>A0AAX3MW91_9BACL</name>
<dbReference type="InterPro" id="IPR001173">
    <property type="entry name" value="Glyco_trans_2-like"/>
</dbReference>
<dbReference type="EC" id="2.4.-.-" evidence="3"/>
<dbReference type="GO" id="GO:0016758">
    <property type="term" value="F:hexosyltransferase activity"/>
    <property type="evidence" value="ECO:0007669"/>
    <property type="project" value="UniProtKB-ARBA"/>
</dbReference>
<proteinExistence type="inferred from homology"/>
<dbReference type="Proteomes" id="UP001221519">
    <property type="component" value="Chromosome"/>
</dbReference>
<evidence type="ECO:0000313" key="5">
    <source>
        <dbReference type="Proteomes" id="UP001220962"/>
    </source>
</evidence>
<feature type="domain" description="Glycosyltransferase 2-like" evidence="2">
    <location>
        <begin position="9"/>
        <end position="162"/>
    </location>
</feature>
<dbReference type="EMBL" id="CP118101">
    <property type="protein sequence ID" value="WDH81873.1"/>
    <property type="molecule type" value="Genomic_DNA"/>
</dbReference>
<dbReference type="EMBL" id="CP118108">
    <property type="protein sequence ID" value="WDI01602.1"/>
    <property type="molecule type" value="Genomic_DNA"/>
</dbReference>
<keyword evidence="3" id="KW-0808">Transferase</keyword>
<dbReference type="AlphaFoldDB" id="A0AAX3MW91"/>
<evidence type="ECO:0000256" key="1">
    <source>
        <dbReference type="ARBA" id="ARBA00006739"/>
    </source>
</evidence>
<evidence type="ECO:0000313" key="3">
    <source>
        <dbReference type="EMBL" id="WDH81873.1"/>
    </source>
</evidence>
<dbReference type="Gene3D" id="3.90.550.10">
    <property type="entry name" value="Spore Coat Polysaccharide Biosynthesis Protein SpsA, Chain A"/>
    <property type="match status" value="1"/>
</dbReference>
<accession>A0AAX3MW91</accession>
<protein>
    <submittedName>
        <fullName evidence="3">Glycosyltransferase</fullName>
        <ecNumber evidence="3">2.4.-.-</ecNumber>
    </submittedName>
</protein>
<dbReference type="InterPro" id="IPR029044">
    <property type="entry name" value="Nucleotide-diphossugar_trans"/>
</dbReference>
<reference evidence="3 6" key="1">
    <citation type="submission" date="2023-02" db="EMBL/GenBank/DDBJ databases">
        <title>Pathogen: clinical or host-associated sample.</title>
        <authorList>
            <person name="Hergert J."/>
            <person name="Casey R."/>
            <person name="Wagner J."/>
            <person name="Young E.L."/>
            <person name="Oakeson K.F."/>
        </authorList>
    </citation>
    <scope>NUCLEOTIDE SEQUENCE</scope>
    <source>
        <strain evidence="4 6">2022CK-00829</strain>
        <strain evidence="3">2022CK-00830</strain>
    </source>
</reference>